<proteinExistence type="predicted"/>
<dbReference type="AlphaFoldDB" id="A0A809S8K9"/>
<protein>
    <recommendedName>
        <fullName evidence="3">Asp23/Gls24 family envelope stress response protein</fullName>
    </recommendedName>
</protein>
<dbReference type="KEGG" id="mfel:JPM2_1370"/>
<evidence type="ECO:0000313" key="2">
    <source>
        <dbReference type="Proteomes" id="UP000464317"/>
    </source>
</evidence>
<accession>A0A809S8K9</accession>
<organism evidence="1 2">
    <name type="scientific">Mycoplasmopsis felis</name>
    <dbReference type="NCBI Taxonomy" id="33923"/>
    <lineage>
        <taxon>Bacteria</taxon>
        <taxon>Bacillati</taxon>
        <taxon>Mycoplasmatota</taxon>
        <taxon>Mycoplasmoidales</taxon>
        <taxon>Metamycoplasmataceae</taxon>
        <taxon>Mycoplasmopsis</taxon>
    </lineage>
</organism>
<evidence type="ECO:0008006" key="3">
    <source>
        <dbReference type="Google" id="ProtNLM"/>
    </source>
</evidence>
<dbReference type="RefSeq" id="WP_161552964.1">
    <property type="nucleotide sequence ID" value="NZ_AP022325.1"/>
</dbReference>
<dbReference type="Proteomes" id="UP000464317">
    <property type="component" value="Chromosome"/>
</dbReference>
<dbReference type="EMBL" id="AP022325">
    <property type="protein sequence ID" value="BBU47444.1"/>
    <property type="molecule type" value="Genomic_DNA"/>
</dbReference>
<keyword evidence="2" id="KW-1185">Reference proteome</keyword>
<evidence type="ECO:0000313" key="1">
    <source>
        <dbReference type="EMBL" id="BBU47444.1"/>
    </source>
</evidence>
<sequence length="101" mass="11572">MEQTKILDLFLNIAKSIPGIKEIHNLSKLDNTILNQSEIMEKERVSVMKNKDGYDFFITVTLLLDIPVKGVVAEFHQRLAYELKKIDCNLNKLTIIVKGVK</sequence>
<gene>
    <name evidence="1" type="ORF">JPM2_1370</name>
</gene>
<reference evidence="1 2" key="1">
    <citation type="submission" date="2020-01" db="EMBL/GenBank/DDBJ databases">
        <title>Complete genome sequence of Mycoplasma felis strain Myco-2.</title>
        <authorList>
            <person name="Kinoshita Y."/>
            <person name="Niwa H."/>
            <person name="Uchida-Fujii E."/>
            <person name="Nukada T."/>
        </authorList>
    </citation>
    <scope>NUCLEOTIDE SEQUENCE [LARGE SCALE GENOMIC DNA]</scope>
    <source>
        <strain evidence="1 2">Myco-2</strain>
    </source>
</reference>
<name>A0A809S8K9_9BACT</name>